<gene>
    <name evidence="1" type="ORF">UFOVP654_35</name>
</gene>
<sequence length="66" mass="6757">MYALVSILFSDAGNSIGGTGQAHTLYGAAKETGKAQGRLRGAGAIRYWLDNARPSRAPQGHAGLAG</sequence>
<organism evidence="1">
    <name type="scientific">uncultured Caudovirales phage</name>
    <dbReference type="NCBI Taxonomy" id="2100421"/>
    <lineage>
        <taxon>Viruses</taxon>
        <taxon>Duplodnaviria</taxon>
        <taxon>Heunggongvirae</taxon>
        <taxon>Uroviricota</taxon>
        <taxon>Caudoviricetes</taxon>
        <taxon>Peduoviridae</taxon>
        <taxon>Maltschvirus</taxon>
        <taxon>Maltschvirus maltsch</taxon>
    </lineage>
</organism>
<reference evidence="1" key="1">
    <citation type="submission" date="2020-04" db="EMBL/GenBank/DDBJ databases">
        <authorList>
            <person name="Chiriac C."/>
            <person name="Salcher M."/>
            <person name="Ghai R."/>
            <person name="Kavagutti S V."/>
        </authorList>
    </citation>
    <scope>NUCLEOTIDE SEQUENCE</scope>
</reference>
<name>A0A6J5NCV1_9CAUD</name>
<evidence type="ECO:0000313" key="1">
    <source>
        <dbReference type="EMBL" id="CAB4154848.1"/>
    </source>
</evidence>
<protein>
    <submittedName>
        <fullName evidence="1">Uncharacterized protein</fullName>
    </submittedName>
</protein>
<accession>A0A6J5NCV1</accession>
<dbReference type="EMBL" id="LR796614">
    <property type="protein sequence ID" value="CAB4154848.1"/>
    <property type="molecule type" value="Genomic_DNA"/>
</dbReference>
<proteinExistence type="predicted"/>